<organism evidence="5 6">
    <name type="scientific">Nocardioides conyzicola</name>
    <dbReference type="NCBI Taxonomy" id="1651781"/>
    <lineage>
        <taxon>Bacteria</taxon>
        <taxon>Bacillati</taxon>
        <taxon>Actinomycetota</taxon>
        <taxon>Actinomycetes</taxon>
        <taxon>Propionibacteriales</taxon>
        <taxon>Nocardioidaceae</taxon>
        <taxon>Nocardioides</taxon>
    </lineage>
</organism>
<evidence type="ECO:0000313" key="5">
    <source>
        <dbReference type="EMBL" id="GAA4696606.1"/>
    </source>
</evidence>
<feature type="domain" description="HTH luxR-type" evidence="3">
    <location>
        <begin position="139"/>
        <end position="203"/>
    </location>
</feature>
<dbReference type="Pfam" id="PF00196">
    <property type="entry name" value="GerE"/>
    <property type="match status" value="1"/>
</dbReference>
<dbReference type="InterPro" id="IPR011006">
    <property type="entry name" value="CheY-like_superfamily"/>
</dbReference>
<feature type="modified residue" description="4-aspartylphosphate" evidence="2">
    <location>
        <position position="53"/>
    </location>
</feature>
<dbReference type="CDD" id="cd06170">
    <property type="entry name" value="LuxR_C_like"/>
    <property type="match status" value="1"/>
</dbReference>
<dbReference type="PRINTS" id="PR00038">
    <property type="entry name" value="HTHLUXR"/>
</dbReference>
<protein>
    <submittedName>
        <fullName evidence="5">Response regulator transcription factor</fullName>
    </submittedName>
</protein>
<keyword evidence="1" id="KW-0238">DNA-binding</keyword>
<dbReference type="SMART" id="SM00421">
    <property type="entry name" value="HTH_LUXR"/>
    <property type="match status" value="1"/>
</dbReference>
<gene>
    <name evidence="5" type="ORF">GCM10023349_10220</name>
</gene>
<dbReference type="RefSeq" id="WP_345519909.1">
    <property type="nucleotide sequence ID" value="NZ_BAABKM010000002.1"/>
</dbReference>
<dbReference type="PANTHER" id="PTHR43214:SF37">
    <property type="entry name" value="TRANSCRIPTIONAL REGULATORY PROTEIN YDFI"/>
    <property type="match status" value="1"/>
</dbReference>
<evidence type="ECO:0000313" key="6">
    <source>
        <dbReference type="Proteomes" id="UP001499974"/>
    </source>
</evidence>
<feature type="domain" description="Response regulatory" evidence="4">
    <location>
        <begin position="7"/>
        <end position="117"/>
    </location>
</feature>
<dbReference type="InterPro" id="IPR039420">
    <property type="entry name" value="WalR-like"/>
</dbReference>
<proteinExistence type="predicted"/>
<evidence type="ECO:0000259" key="4">
    <source>
        <dbReference type="PROSITE" id="PS50110"/>
    </source>
</evidence>
<dbReference type="PANTHER" id="PTHR43214">
    <property type="entry name" value="TWO-COMPONENT RESPONSE REGULATOR"/>
    <property type="match status" value="1"/>
</dbReference>
<dbReference type="InterPro" id="IPR000792">
    <property type="entry name" value="Tscrpt_reg_LuxR_C"/>
</dbReference>
<dbReference type="EMBL" id="BAABKM010000002">
    <property type="protein sequence ID" value="GAA4696606.1"/>
    <property type="molecule type" value="Genomic_DNA"/>
</dbReference>
<comment type="caution">
    <text evidence="5">The sequence shown here is derived from an EMBL/GenBank/DDBJ whole genome shotgun (WGS) entry which is preliminary data.</text>
</comment>
<dbReference type="PROSITE" id="PS50043">
    <property type="entry name" value="HTH_LUXR_2"/>
    <property type="match status" value="1"/>
</dbReference>
<dbReference type="PROSITE" id="PS50110">
    <property type="entry name" value="RESPONSE_REGULATORY"/>
    <property type="match status" value="1"/>
</dbReference>
<keyword evidence="2" id="KW-0597">Phosphoprotein</keyword>
<keyword evidence="6" id="KW-1185">Reference proteome</keyword>
<dbReference type="SMART" id="SM00448">
    <property type="entry name" value="REC"/>
    <property type="match status" value="1"/>
</dbReference>
<evidence type="ECO:0000256" key="2">
    <source>
        <dbReference type="PROSITE-ProRule" id="PRU00169"/>
    </source>
</evidence>
<dbReference type="Proteomes" id="UP001499974">
    <property type="component" value="Unassembled WGS sequence"/>
</dbReference>
<reference evidence="6" key="1">
    <citation type="journal article" date="2019" name="Int. J. Syst. Evol. Microbiol.">
        <title>The Global Catalogue of Microorganisms (GCM) 10K type strain sequencing project: providing services to taxonomists for standard genome sequencing and annotation.</title>
        <authorList>
            <consortium name="The Broad Institute Genomics Platform"/>
            <consortium name="The Broad Institute Genome Sequencing Center for Infectious Disease"/>
            <person name="Wu L."/>
            <person name="Ma J."/>
        </authorList>
    </citation>
    <scope>NUCLEOTIDE SEQUENCE [LARGE SCALE GENOMIC DNA]</scope>
    <source>
        <strain evidence="6">JCM 18531</strain>
    </source>
</reference>
<dbReference type="InterPro" id="IPR016032">
    <property type="entry name" value="Sig_transdc_resp-reg_C-effctor"/>
</dbReference>
<dbReference type="SUPFAM" id="SSF52172">
    <property type="entry name" value="CheY-like"/>
    <property type="match status" value="1"/>
</dbReference>
<evidence type="ECO:0000259" key="3">
    <source>
        <dbReference type="PROSITE" id="PS50043"/>
    </source>
</evidence>
<dbReference type="InterPro" id="IPR001789">
    <property type="entry name" value="Sig_transdc_resp-reg_receiver"/>
</dbReference>
<accession>A0ABP8WWQ2</accession>
<evidence type="ECO:0000256" key="1">
    <source>
        <dbReference type="ARBA" id="ARBA00023125"/>
    </source>
</evidence>
<name>A0ABP8WWQ2_9ACTN</name>
<sequence length="218" mass="23892">MPSGPIRIAVVNDYEIVVAGVAAMLSPYRERVRVVELDSSLPVISDVDVILYDTFAAVQGDGVDLDDLVRGGNARVVIFSWNVDDELVRKAIERGATGYLSKGSDAEQVVSGIEAVHRGETVTPSEVLVTERDAAGEWPGREFGLSARESEVLALITQGLSNQEIADRTYLSINSVKTYIRTAYRKVEVTRRSQAVAWGMRHGFEPDRMRSVVPGAQR</sequence>
<dbReference type="Gene3D" id="3.40.50.2300">
    <property type="match status" value="1"/>
</dbReference>
<dbReference type="SUPFAM" id="SSF46894">
    <property type="entry name" value="C-terminal effector domain of the bipartite response regulators"/>
    <property type="match status" value="1"/>
</dbReference>